<dbReference type="Proteomes" id="UP000023152">
    <property type="component" value="Unassembled WGS sequence"/>
</dbReference>
<keyword evidence="2" id="KW-1185">Reference proteome</keyword>
<comment type="caution">
    <text evidence="1">The sequence shown here is derived from an EMBL/GenBank/DDBJ whole genome shotgun (WGS) entry which is preliminary data.</text>
</comment>
<sequence length="516" mass="59108">MHACFFGVCLDFSKLKLDDTSMIDQYNHRYILSNHMLESIKRLISDGKHPLPVRALQSQMLDPSDVADEKETTERQAARHYSIVEHYIKPRLTEYLVFFVDQDTYPIAYQLKQLKLLLEVSNDVLQRSTEEQLWIDFAAFFSSDEAHDEFWYDTTKGAFVERSVNAFVLFIDTLVRPFYKARQTSLDQVVAVIDAFVIKWIQHFIGWEQSASVEPEEQIQDIPQSTINSAMASKLVQSLETLLSPQSKLLSHRAIGQAVVMISDYLKVAICTASSQPHPRGSIVDSIKTNVLVRSLKPFLAFPWNEEDLKDAETCQQQYHLVEQLYSLCFASSHHQPSEHDIARENALLCEHVFTDVISRHLPRYFVPVLKKIAQRLSLPQFVVAYATKRNDAEEKDKDETTHATTITTTTTTTTTTTEEKYLSICYGDMLSKRYVWCLQVILLLQTVGKDPHLKSELVDTLLPLDAQAFDHYSKYVIAKCRDIICDLIDLCGIELLFYGIVSTTTKDTVQLTILQ</sequence>
<proteinExistence type="predicted"/>
<accession>X6MSF5</accession>
<dbReference type="AlphaFoldDB" id="X6MSF5"/>
<organism evidence="1 2">
    <name type="scientific">Reticulomyxa filosa</name>
    <dbReference type="NCBI Taxonomy" id="46433"/>
    <lineage>
        <taxon>Eukaryota</taxon>
        <taxon>Sar</taxon>
        <taxon>Rhizaria</taxon>
        <taxon>Retaria</taxon>
        <taxon>Foraminifera</taxon>
        <taxon>Monothalamids</taxon>
        <taxon>Reticulomyxidae</taxon>
        <taxon>Reticulomyxa</taxon>
    </lineage>
</organism>
<dbReference type="EMBL" id="ASPP01018615">
    <property type="protein sequence ID" value="ETO16040.1"/>
    <property type="molecule type" value="Genomic_DNA"/>
</dbReference>
<gene>
    <name evidence="1" type="ORF">RFI_21321</name>
</gene>
<evidence type="ECO:0000313" key="2">
    <source>
        <dbReference type="Proteomes" id="UP000023152"/>
    </source>
</evidence>
<evidence type="ECO:0000313" key="1">
    <source>
        <dbReference type="EMBL" id="ETO16040.1"/>
    </source>
</evidence>
<reference evidence="1 2" key="1">
    <citation type="journal article" date="2013" name="Curr. Biol.">
        <title>The Genome of the Foraminiferan Reticulomyxa filosa.</title>
        <authorList>
            <person name="Glockner G."/>
            <person name="Hulsmann N."/>
            <person name="Schleicher M."/>
            <person name="Noegel A.A."/>
            <person name="Eichinger L."/>
            <person name="Gallinger C."/>
            <person name="Pawlowski J."/>
            <person name="Sierra R."/>
            <person name="Euteneuer U."/>
            <person name="Pillet L."/>
            <person name="Moustafa A."/>
            <person name="Platzer M."/>
            <person name="Groth M."/>
            <person name="Szafranski K."/>
            <person name="Schliwa M."/>
        </authorList>
    </citation>
    <scope>NUCLEOTIDE SEQUENCE [LARGE SCALE GENOMIC DNA]</scope>
</reference>
<name>X6MSF5_RETFI</name>
<protein>
    <submittedName>
        <fullName evidence="1">Uncharacterized protein</fullName>
    </submittedName>
</protein>